<reference evidence="5" key="1">
    <citation type="journal article" date="2017" name="bioRxiv">
        <title>Comparative analysis of the genomes of Stylophora pistillata and Acropora digitifera provides evidence for extensive differences between species of corals.</title>
        <authorList>
            <person name="Voolstra C.R."/>
            <person name="Li Y."/>
            <person name="Liew Y.J."/>
            <person name="Baumgarten S."/>
            <person name="Zoccola D."/>
            <person name="Flot J.-F."/>
            <person name="Tambutte S."/>
            <person name="Allemand D."/>
            <person name="Aranda M."/>
        </authorList>
    </citation>
    <scope>NUCLEOTIDE SEQUENCE [LARGE SCALE GENOMIC DNA]</scope>
</reference>
<evidence type="ECO:0000256" key="2">
    <source>
        <dbReference type="SAM" id="Coils"/>
    </source>
</evidence>
<protein>
    <recommendedName>
        <fullName evidence="3">DED domain-containing protein</fullName>
    </recommendedName>
</protein>
<dbReference type="Gene3D" id="1.10.533.10">
    <property type="entry name" value="Death Domain, Fas"/>
    <property type="match status" value="2"/>
</dbReference>
<evidence type="ECO:0000256" key="1">
    <source>
        <dbReference type="ARBA" id="ARBA00022703"/>
    </source>
</evidence>
<dbReference type="SUPFAM" id="SSF47986">
    <property type="entry name" value="DEATH domain"/>
    <property type="match status" value="2"/>
</dbReference>
<evidence type="ECO:0000313" key="4">
    <source>
        <dbReference type="EMBL" id="PFX12076.1"/>
    </source>
</evidence>
<dbReference type="GO" id="GO:0006915">
    <property type="term" value="P:apoptotic process"/>
    <property type="evidence" value="ECO:0007669"/>
    <property type="project" value="UniProtKB-KW"/>
</dbReference>
<keyword evidence="1" id="KW-0053">Apoptosis</keyword>
<dbReference type="OrthoDB" id="6422954at2759"/>
<proteinExistence type="predicted"/>
<dbReference type="GO" id="GO:0042981">
    <property type="term" value="P:regulation of apoptotic process"/>
    <property type="evidence" value="ECO:0007669"/>
    <property type="project" value="InterPro"/>
</dbReference>
<keyword evidence="5" id="KW-1185">Reference proteome</keyword>
<dbReference type="EMBL" id="LSMT01001608">
    <property type="protein sequence ID" value="PFX12076.1"/>
    <property type="molecule type" value="Genomic_DNA"/>
</dbReference>
<gene>
    <name evidence="4" type="ORF">AWC38_SpisGene24021</name>
</gene>
<dbReference type="AlphaFoldDB" id="A0A2B4R4J6"/>
<evidence type="ECO:0000259" key="3">
    <source>
        <dbReference type="PROSITE" id="PS50168"/>
    </source>
</evidence>
<feature type="coiled-coil region" evidence="2">
    <location>
        <begin position="81"/>
        <end position="180"/>
    </location>
</feature>
<evidence type="ECO:0000313" key="5">
    <source>
        <dbReference type="Proteomes" id="UP000225706"/>
    </source>
</evidence>
<name>A0A2B4R4J6_STYPI</name>
<accession>A0A2B4R4J6</accession>
<dbReference type="InterPro" id="IPR011029">
    <property type="entry name" value="DEATH-like_dom_sf"/>
</dbReference>
<dbReference type="STRING" id="50429.A0A2B4R4J6"/>
<dbReference type="Pfam" id="PF20694">
    <property type="entry name" value="TRADD-like_N"/>
    <property type="match status" value="1"/>
</dbReference>
<feature type="domain" description="DED" evidence="3">
    <location>
        <begin position="90"/>
        <end position="169"/>
    </location>
</feature>
<dbReference type="Proteomes" id="UP000225706">
    <property type="component" value="Unassembled WGS sequence"/>
</dbReference>
<sequence>MSTTEYNHLLFEISERIDELNALQRLVFMCRGKLASGNENIHDALALFKELEENDYLGVDRLKLMKELLKSVKEWSLFGKVKKFESKRKEYKALLEKIIRALDELNDLERLITICEGNIREESEGNIDDVRSLFEELEKHENLGIDCLDVVKVILAETGKSDLFKEVEEFEERRDQKDESEAKRDQRAAIMSSVTSTLMGVVNIKTVFKVVAGSLTVVSAMEVMSRWSSFDQLVAAVQTCVLPAGTRLVQITDGCVCLTVQAERLSALKTLWKLYQDGTLQKRLYDFFVTDEVRELADGEDVEVNVTIKGEEYQKACLELMPRAQVRRRNSDSAVHLNAKEELPLLRLERDLLHLQERIVALEEKGENLGFSLEKESVIAKSHDKWEAGLKVPQKRTGKGSNLPKLITRCKPKSMDPEKFVFVQKYLADCQETRSITTDATDSGLETHGTESELGTEEIIDIDKLYLKDLNEDAIKMLHRKMWNDPVVRGKFTRFFGLKGNFFQDATRDTIHKCFPATTVGVLKECFEALQLYDLLDILEEGRPRSLRPALSPEEVEKLQDDRPTKYHTNLAVLVVNDSGERDIVEKIEAFFKDLNSRNEVAVIASAIPQKTRQCSKAIKLARKVRERLMEEREKRLPLLLQKRIKTVEEERMEKLEKEENEKARTALSTTMKTWIQNQENFTLMAVFLVADGFSFFDLPELSICIEENLALIPNHTKLLVGPSQSWGSLRELPETIFANFVNVDLLRSMIEIFNKRRQNLNLISMMEEFFRNLEDGRSDEYLWDTLFTLPRFQKMQE</sequence>
<dbReference type="PANTHER" id="PTHR48169:SF7">
    <property type="entry name" value="CASPASE 10"/>
    <property type="match status" value="1"/>
</dbReference>
<keyword evidence="2" id="KW-0175">Coiled coil</keyword>
<organism evidence="4 5">
    <name type="scientific">Stylophora pistillata</name>
    <name type="common">Smooth cauliflower coral</name>
    <dbReference type="NCBI Taxonomy" id="50429"/>
    <lineage>
        <taxon>Eukaryota</taxon>
        <taxon>Metazoa</taxon>
        <taxon>Cnidaria</taxon>
        <taxon>Anthozoa</taxon>
        <taxon>Hexacorallia</taxon>
        <taxon>Scleractinia</taxon>
        <taxon>Astrocoeniina</taxon>
        <taxon>Pocilloporidae</taxon>
        <taxon>Stylophora</taxon>
    </lineage>
</organism>
<feature type="domain" description="DED" evidence="3">
    <location>
        <begin position="5"/>
        <end position="83"/>
    </location>
</feature>
<comment type="caution">
    <text evidence="4">The sequence shown here is derived from an EMBL/GenBank/DDBJ whole genome shotgun (WGS) entry which is preliminary data.</text>
</comment>
<dbReference type="PANTHER" id="PTHR48169">
    <property type="entry name" value="DED DOMAIN-CONTAINING PROTEIN"/>
    <property type="match status" value="1"/>
</dbReference>
<dbReference type="Pfam" id="PF01335">
    <property type="entry name" value="DED"/>
    <property type="match status" value="1"/>
</dbReference>
<dbReference type="PROSITE" id="PS50168">
    <property type="entry name" value="DED"/>
    <property type="match status" value="2"/>
</dbReference>
<dbReference type="InterPro" id="IPR001875">
    <property type="entry name" value="DED_dom"/>
</dbReference>
<dbReference type="InterPro" id="IPR049341">
    <property type="entry name" value="TRADD-like_N"/>
</dbReference>